<keyword evidence="9" id="KW-1185">Reference proteome</keyword>
<evidence type="ECO:0000256" key="4">
    <source>
        <dbReference type="ARBA" id="ARBA00022692"/>
    </source>
</evidence>
<sequence>MRSFPQRKQRKARIEIIPMIDVMMFLLVFFVLISTNVLPALGLNVALPGSAQPDPIKDEPLRITLTVDQGGAVYVDGQATPMDQVATKLKALAGSRQAKVIIAGDGSSKLQNLVDVLDQLKSAGMPAASIVTKRAP</sequence>
<dbReference type="AlphaFoldDB" id="A0A857J3K2"/>
<evidence type="ECO:0000256" key="2">
    <source>
        <dbReference type="ARBA" id="ARBA00005811"/>
    </source>
</evidence>
<comment type="subcellular location">
    <subcellularLocation>
        <location evidence="1">Cell membrane</location>
        <topology evidence="1">Single-pass membrane protein</topology>
    </subcellularLocation>
    <subcellularLocation>
        <location evidence="7">Cell membrane</location>
        <topology evidence="7">Single-pass type II membrane protein</topology>
    </subcellularLocation>
</comment>
<evidence type="ECO:0000313" key="9">
    <source>
        <dbReference type="Proteomes" id="UP000464787"/>
    </source>
</evidence>
<keyword evidence="7" id="KW-0813">Transport</keyword>
<dbReference type="GO" id="GO:0005886">
    <property type="term" value="C:plasma membrane"/>
    <property type="evidence" value="ECO:0007669"/>
    <property type="project" value="UniProtKB-SubCell"/>
</dbReference>
<keyword evidence="4 7" id="KW-0812">Transmembrane</keyword>
<dbReference type="Proteomes" id="UP000464787">
    <property type="component" value="Chromosome"/>
</dbReference>
<evidence type="ECO:0000256" key="1">
    <source>
        <dbReference type="ARBA" id="ARBA00004162"/>
    </source>
</evidence>
<comment type="similarity">
    <text evidence="2 7">Belongs to the ExbD/TolR family.</text>
</comment>
<evidence type="ECO:0000313" key="8">
    <source>
        <dbReference type="EMBL" id="QHI97642.1"/>
    </source>
</evidence>
<dbReference type="Pfam" id="PF02472">
    <property type="entry name" value="ExbD"/>
    <property type="match status" value="1"/>
</dbReference>
<organism evidence="8 9">
    <name type="scientific">Xylophilus rhododendri</name>
    <dbReference type="NCBI Taxonomy" id="2697032"/>
    <lineage>
        <taxon>Bacteria</taxon>
        <taxon>Pseudomonadati</taxon>
        <taxon>Pseudomonadota</taxon>
        <taxon>Betaproteobacteria</taxon>
        <taxon>Burkholderiales</taxon>
        <taxon>Xylophilus</taxon>
    </lineage>
</organism>
<evidence type="ECO:0000256" key="3">
    <source>
        <dbReference type="ARBA" id="ARBA00022475"/>
    </source>
</evidence>
<proteinExistence type="inferred from homology"/>
<dbReference type="PANTHER" id="PTHR30558:SF3">
    <property type="entry name" value="BIOPOLYMER TRANSPORT PROTEIN EXBD-RELATED"/>
    <property type="match status" value="1"/>
</dbReference>
<protein>
    <submittedName>
        <fullName evidence="8">Biopolymer transporter ExbD</fullName>
    </submittedName>
</protein>
<gene>
    <name evidence="8" type="ORF">GT347_06345</name>
</gene>
<dbReference type="Gene3D" id="3.30.420.270">
    <property type="match status" value="1"/>
</dbReference>
<accession>A0A857J3K2</accession>
<keyword evidence="5" id="KW-1133">Transmembrane helix</keyword>
<dbReference type="PANTHER" id="PTHR30558">
    <property type="entry name" value="EXBD MEMBRANE COMPONENT OF PMF-DRIVEN MACROMOLECULE IMPORT SYSTEM"/>
    <property type="match status" value="1"/>
</dbReference>
<dbReference type="RefSeq" id="WP_160551160.1">
    <property type="nucleotide sequence ID" value="NZ_CP047650.1"/>
</dbReference>
<dbReference type="EMBL" id="CP047650">
    <property type="protein sequence ID" value="QHI97642.1"/>
    <property type="molecule type" value="Genomic_DNA"/>
</dbReference>
<evidence type="ECO:0000256" key="5">
    <source>
        <dbReference type="ARBA" id="ARBA00022989"/>
    </source>
</evidence>
<dbReference type="InterPro" id="IPR003400">
    <property type="entry name" value="ExbD"/>
</dbReference>
<dbReference type="GO" id="GO:0022857">
    <property type="term" value="F:transmembrane transporter activity"/>
    <property type="evidence" value="ECO:0007669"/>
    <property type="project" value="InterPro"/>
</dbReference>
<keyword evidence="3" id="KW-1003">Cell membrane</keyword>
<dbReference type="GO" id="GO:0015031">
    <property type="term" value="P:protein transport"/>
    <property type="evidence" value="ECO:0007669"/>
    <property type="project" value="UniProtKB-KW"/>
</dbReference>
<evidence type="ECO:0000256" key="6">
    <source>
        <dbReference type="ARBA" id="ARBA00023136"/>
    </source>
</evidence>
<reference evidence="8 9" key="1">
    <citation type="submission" date="2020-01" db="EMBL/GenBank/DDBJ databases">
        <title>Genome sequencing of strain KACC 21265.</title>
        <authorList>
            <person name="Heo J."/>
            <person name="Kim S.-J."/>
            <person name="Kim J.-S."/>
            <person name="Hong S.-B."/>
            <person name="Kwon S.-W."/>
        </authorList>
    </citation>
    <scope>NUCLEOTIDE SEQUENCE [LARGE SCALE GENOMIC DNA]</scope>
    <source>
        <strain evidence="8 9">KACC 21265</strain>
    </source>
</reference>
<evidence type="ECO:0000256" key="7">
    <source>
        <dbReference type="RuleBase" id="RU003879"/>
    </source>
</evidence>
<keyword evidence="6" id="KW-0472">Membrane</keyword>
<dbReference type="KEGG" id="xyk:GT347_06345"/>
<keyword evidence="7" id="KW-0653">Protein transport</keyword>
<name>A0A857J3K2_9BURK</name>